<organism evidence="2">
    <name type="scientific">viral metagenome</name>
    <dbReference type="NCBI Taxonomy" id="1070528"/>
    <lineage>
        <taxon>unclassified sequences</taxon>
        <taxon>metagenomes</taxon>
        <taxon>organismal metagenomes</taxon>
    </lineage>
</organism>
<accession>A0A6C0IAH4</accession>
<reference evidence="2" key="1">
    <citation type="journal article" date="2020" name="Nature">
        <title>Giant virus diversity and host interactions through global metagenomics.</title>
        <authorList>
            <person name="Schulz F."/>
            <person name="Roux S."/>
            <person name="Paez-Espino D."/>
            <person name="Jungbluth S."/>
            <person name="Walsh D.A."/>
            <person name="Denef V.J."/>
            <person name="McMahon K.D."/>
            <person name="Konstantinidis K.T."/>
            <person name="Eloe-Fadrosh E.A."/>
            <person name="Kyrpides N.C."/>
            <person name="Woyke T."/>
        </authorList>
    </citation>
    <scope>NUCLEOTIDE SEQUENCE</scope>
    <source>
        <strain evidence="2">GVMAG-M-3300023184-62</strain>
    </source>
</reference>
<proteinExistence type="predicted"/>
<dbReference type="EMBL" id="MN740152">
    <property type="protein sequence ID" value="QHT89802.1"/>
    <property type="molecule type" value="Genomic_DNA"/>
</dbReference>
<protein>
    <submittedName>
        <fullName evidence="2">Uncharacterized protein</fullName>
    </submittedName>
</protein>
<evidence type="ECO:0000256" key="1">
    <source>
        <dbReference type="SAM" id="Phobius"/>
    </source>
</evidence>
<evidence type="ECO:0000313" key="2">
    <source>
        <dbReference type="EMBL" id="QHT89802.1"/>
    </source>
</evidence>
<keyword evidence="1" id="KW-0812">Transmembrane</keyword>
<dbReference type="AlphaFoldDB" id="A0A6C0IAH4"/>
<feature type="transmembrane region" description="Helical" evidence="1">
    <location>
        <begin position="43"/>
        <end position="70"/>
    </location>
</feature>
<sequence>MDEKGVIYKWVEKIAAHLQKEENKRLIQLYLIDPILNHVLDRVFPYIILTCALFSLLVILVGMTFVIILLKVPNTGLTTAASILSQPIPIS</sequence>
<name>A0A6C0IAH4_9ZZZZ</name>
<keyword evidence="1" id="KW-1133">Transmembrane helix</keyword>
<keyword evidence="1" id="KW-0472">Membrane</keyword>